<dbReference type="Proteomes" id="UP000499080">
    <property type="component" value="Unassembled WGS sequence"/>
</dbReference>
<organism evidence="2 3">
    <name type="scientific">Araneus ventricosus</name>
    <name type="common">Orbweaver spider</name>
    <name type="synonym">Epeira ventricosa</name>
    <dbReference type="NCBI Taxonomy" id="182803"/>
    <lineage>
        <taxon>Eukaryota</taxon>
        <taxon>Metazoa</taxon>
        <taxon>Ecdysozoa</taxon>
        <taxon>Arthropoda</taxon>
        <taxon>Chelicerata</taxon>
        <taxon>Arachnida</taxon>
        <taxon>Araneae</taxon>
        <taxon>Araneomorphae</taxon>
        <taxon>Entelegynae</taxon>
        <taxon>Araneoidea</taxon>
        <taxon>Araneidae</taxon>
        <taxon>Araneus</taxon>
    </lineage>
</organism>
<evidence type="ECO:0000313" key="2">
    <source>
        <dbReference type="EMBL" id="GBM13673.1"/>
    </source>
</evidence>
<gene>
    <name evidence="2" type="ORF">AVEN_148195_1</name>
</gene>
<evidence type="ECO:0000256" key="1">
    <source>
        <dbReference type="SAM" id="MobiDB-lite"/>
    </source>
</evidence>
<reference evidence="2 3" key="1">
    <citation type="journal article" date="2019" name="Sci. Rep.">
        <title>Orb-weaving spider Araneus ventricosus genome elucidates the spidroin gene catalogue.</title>
        <authorList>
            <person name="Kono N."/>
            <person name="Nakamura H."/>
            <person name="Ohtoshi R."/>
            <person name="Moran D.A.P."/>
            <person name="Shinohara A."/>
            <person name="Yoshida Y."/>
            <person name="Fujiwara M."/>
            <person name="Mori M."/>
            <person name="Tomita M."/>
            <person name="Arakawa K."/>
        </authorList>
    </citation>
    <scope>NUCLEOTIDE SEQUENCE [LARGE SCALE GENOMIC DNA]</scope>
</reference>
<sequence>MSPLTLKKSRASKGSVSKVSLDRRRQERMCSGDALATPHFAHTGKTLLPWLKEQLLSKSIHFVKALVNISRRYLPAHSWYRSEGPGAAICCKGDRKDHTALARLSSGHLKTLKFSLGDKKFNICTKCNMIRNIYLTVLPWCMMTCLSDRISCWRCKGERSHGSYLIQIRRIGRKRTLRYGLSNKFTPLCNLREHRINNMVPDSGSNRADSGCRYSVRRHQTEENLLSWIFSKE</sequence>
<feature type="region of interest" description="Disordered" evidence="1">
    <location>
        <begin position="1"/>
        <end position="25"/>
    </location>
</feature>
<dbReference type="EMBL" id="BGPR01000332">
    <property type="protein sequence ID" value="GBM13673.1"/>
    <property type="molecule type" value="Genomic_DNA"/>
</dbReference>
<proteinExistence type="predicted"/>
<dbReference type="AlphaFoldDB" id="A0A4Y2DA57"/>
<keyword evidence="3" id="KW-1185">Reference proteome</keyword>
<protein>
    <submittedName>
        <fullName evidence="2">Uncharacterized protein</fullName>
    </submittedName>
</protein>
<evidence type="ECO:0000313" key="3">
    <source>
        <dbReference type="Proteomes" id="UP000499080"/>
    </source>
</evidence>
<comment type="caution">
    <text evidence="2">The sequence shown here is derived from an EMBL/GenBank/DDBJ whole genome shotgun (WGS) entry which is preliminary data.</text>
</comment>
<accession>A0A4Y2DA57</accession>
<name>A0A4Y2DA57_ARAVE</name>